<dbReference type="Pfam" id="PF04185">
    <property type="entry name" value="Phosphoesterase"/>
    <property type="match status" value="1"/>
</dbReference>
<sequence length="502" mass="55217">MAGRERIEHIVVLMMENRSFDHLIGFLDHDSPDYPRLDRIDVSCPEDPKRPGSPRVRPTPTASPVLGTDPDHSHQAVMDQIAGDPPMSGFIASYLHKIKHGTSRPMSWWQRALNAVLGFLKTAWSRLTRRRGPIPAQARDIMRCFPPAEIPVLGFLAKQYAVLTGWHASVPGETWPNRQYAHAATSHGTANIKVDFYTDTTVFERLSEAGRTWSIYVDGVAQVWAYPKLWMNGTDHFHDMDRLLDDIRRGTLPDYAFIEPNHGFGPGEGNSQHPGNNLVSGDSFTAGEALMARVYNALVASPELFASTLLLITYDEHGGFFDHVAPQTVTPPDKHQDHGFDFSLSGVRVPAVAVSPLIPAGTVKGIFYEHASIPAMVLHQFAPGTPSLTERDAHSADPLDELRLLPAPRTDIRPVPEPARRPAVAPPARVHLMNDFQGSLVDLAGGVHNALEERRTLTAARTDEPPQFRHKTSTKTAAETGVLIPGSEASEVVDEVVSAFVD</sequence>
<evidence type="ECO:0000313" key="4">
    <source>
        <dbReference type="EMBL" id="MFF5295955.1"/>
    </source>
</evidence>
<evidence type="ECO:0000256" key="1">
    <source>
        <dbReference type="ARBA" id="ARBA00022801"/>
    </source>
</evidence>
<evidence type="ECO:0000256" key="2">
    <source>
        <dbReference type="ARBA" id="ARBA00023026"/>
    </source>
</evidence>
<feature type="compositionally biased region" description="Basic and acidic residues" evidence="3">
    <location>
        <begin position="37"/>
        <end position="50"/>
    </location>
</feature>
<protein>
    <submittedName>
        <fullName evidence="4">Alkaline phosphatase family protein</fullName>
    </submittedName>
</protein>
<dbReference type="InterPro" id="IPR007312">
    <property type="entry name" value="Phosphoesterase"/>
</dbReference>
<gene>
    <name evidence="4" type="ORF">ACFY35_41535</name>
</gene>
<feature type="region of interest" description="Disordered" evidence="3">
    <location>
        <begin position="37"/>
        <end position="70"/>
    </location>
</feature>
<dbReference type="EMBL" id="JBIAZU010000008">
    <property type="protein sequence ID" value="MFF5295955.1"/>
    <property type="molecule type" value="Genomic_DNA"/>
</dbReference>
<dbReference type="Proteomes" id="UP001602245">
    <property type="component" value="Unassembled WGS sequence"/>
</dbReference>
<reference evidence="4 5" key="1">
    <citation type="submission" date="2024-10" db="EMBL/GenBank/DDBJ databases">
        <title>The Natural Products Discovery Center: Release of the First 8490 Sequenced Strains for Exploring Actinobacteria Biosynthetic Diversity.</title>
        <authorList>
            <person name="Kalkreuter E."/>
            <person name="Kautsar S.A."/>
            <person name="Yang D."/>
            <person name="Bader C.D."/>
            <person name="Teijaro C.N."/>
            <person name="Fluegel L."/>
            <person name="Davis C.M."/>
            <person name="Simpson J.R."/>
            <person name="Lauterbach L."/>
            <person name="Steele A.D."/>
            <person name="Gui C."/>
            <person name="Meng S."/>
            <person name="Li G."/>
            <person name="Viehrig K."/>
            <person name="Ye F."/>
            <person name="Su P."/>
            <person name="Kiefer A.F."/>
            <person name="Nichols A."/>
            <person name="Cepeda A.J."/>
            <person name="Yan W."/>
            <person name="Fan B."/>
            <person name="Jiang Y."/>
            <person name="Adhikari A."/>
            <person name="Zheng C.-J."/>
            <person name="Schuster L."/>
            <person name="Cowan T.M."/>
            <person name="Smanski M.J."/>
            <person name="Chevrette M.G."/>
            <person name="De Carvalho L.P.S."/>
            <person name="Shen B."/>
        </authorList>
    </citation>
    <scope>NUCLEOTIDE SEQUENCE [LARGE SCALE GENOMIC DNA]</scope>
    <source>
        <strain evidence="4 5">NPDC000087</strain>
    </source>
</reference>
<dbReference type="PANTHER" id="PTHR31956">
    <property type="entry name" value="NON-SPECIFIC PHOSPHOLIPASE C4-RELATED"/>
    <property type="match status" value="1"/>
</dbReference>
<evidence type="ECO:0000256" key="3">
    <source>
        <dbReference type="SAM" id="MobiDB-lite"/>
    </source>
</evidence>
<name>A0ABW6WRW4_9ACTN</name>
<accession>A0ABW6WRW4</accession>
<dbReference type="Gene3D" id="3.40.720.10">
    <property type="entry name" value="Alkaline Phosphatase, subunit A"/>
    <property type="match status" value="2"/>
</dbReference>
<dbReference type="PANTHER" id="PTHR31956:SF1">
    <property type="entry name" value="NON-SPECIFIC PHOSPHOLIPASE C1"/>
    <property type="match status" value="1"/>
</dbReference>
<organism evidence="4 5">
    <name type="scientific">Paractinoplanes globisporus</name>
    <dbReference type="NCBI Taxonomy" id="113565"/>
    <lineage>
        <taxon>Bacteria</taxon>
        <taxon>Bacillati</taxon>
        <taxon>Actinomycetota</taxon>
        <taxon>Actinomycetes</taxon>
        <taxon>Micromonosporales</taxon>
        <taxon>Micromonosporaceae</taxon>
        <taxon>Paractinoplanes</taxon>
    </lineage>
</organism>
<keyword evidence="5" id="KW-1185">Reference proteome</keyword>
<comment type="caution">
    <text evidence="4">The sequence shown here is derived from an EMBL/GenBank/DDBJ whole genome shotgun (WGS) entry which is preliminary data.</text>
</comment>
<keyword evidence="2" id="KW-0843">Virulence</keyword>
<keyword evidence="1" id="KW-0378">Hydrolase</keyword>
<evidence type="ECO:0000313" key="5">
    <source>
        <dbReference type="Proteomes" id="UP001602245"/>
    </source>
</evidence>
<dbReference type="RefSeq" id="WP_020516158.1">
    <property type="nucleotide sequence ID" value="NZ_JBIAZU010000008.1"/>
</dbReference>
<dbReference type="InterPro" id="IPR017850">
    <property type="entry name" value="Alkaline_phosphatase_core_sf"/>
</dbReference>
<proteinExistence type="predicted"/>